<dbReference type="FunFam" id="3.40.50.720:FF:000041">
    <property type="entry name" value="D-3-phosphoglycerate dehydrogenase"/>
    <property type="match status" value="1"/>
</dbReference>
<comment type="pathway">
    <text evidence="2">Amino-acid biosynthesis; L-serine biosynthesis; L-serine from 3-phospho-D-glycerate: step 1/3.</text>
</comment>
<evidence type="ECO:0000256" key="10">
    <source>
        <dbReference type="ARBA" id="ARBA00030455"/>
    </source>
</evidence>
<feature type="domain" description="ACT" evidence="14">
    <location>
        <begin position="329"/>
        <end position="401"/>
    </location>
</feature>
<dbReference type="SUPFAM" id="SSF52283">
    <property type="entry name" value="Formate/glycerate dehydrogenase catalytic domain-like"/>
    <property type="match status" value="1"/>
</dbReference>
<evidence type="ECO:0000256" key="1">
    <source>
        <dbReference type="ARBA" id="ARBA00003800"/>
    </source>
</evidence>
<evidence type="ECO:0000256" key="3">
    <source>
        <dbReference type="ARBA" id="ARBA00005854"/>
    </source>
</evidence>
<evidence type="ECO:0000256" key="8">
    <source>
        <dbReference type="ARBA" id="ARBA00023027"/>
    </source>
</evidence>
<protein>
    <recommendedName>
        <fullName evidence="6">D-3-phosphoglycerate dehydrogenase</fullName>
        <ecNumber evidence="4">1.1.1.399</ecNumber>
        <ecNumber evidence="5">1.1.1.95</ecNumber>
    </recommendedName>
    <alternativeName>
        <fullName evidence="10">2-oxoglutarate reductase</fullName>
    </alternativeName>
</protein>
<sequence>MRVLFADSVGKSTVTDLEARGHTCVVEPTLQAGDLAARVAGFDVLVVRSTKVGAEVFEGADRLALVIRAGAGTNTIDTATAAARGVLVANLPGRNAIAVAELTLGLLLAVDRRIVDGTVDLRAGRWDKKSYSAAQGLYGATIGVLGLGSIGLEVAQRAAAFGMHVMALSKPGRSARTTARLEELRVRTVETLEDLLPACDVVTLHLPSSPDTVGLVDKDFLSLMKPGAVLLNTSRGELVDEDALLEALDEKDLRAGLDVYADEPGSGQAEWTSRLAQHPRVVGTHHIGASTQQAQDAIADGVVEIVDAFVRGEPPHCVNLTPSRIGSSTLTVRHLDRVGVLARVLDLLSRKGLNVEQMQNRVFRGGDAAVATIDVDGVVTDDLVAELGASSDVLGVSSTTIDSA</sequence>
<dbReference type="GO" id="GO:0047545">
    <property type="term" value="F:(S)-2-hydroxyglutarate dehydrogenase activity"/>
    <property type="evidence" value="ECO:0007669"/>
    <property type="project" value="UniProtKB-ARBA"/>
</dbReference>
<dbReference type="Gene3D" id="3.30.70.260">
    <property type="match status" value="1"/>
</dbReference>
<dbReference type="PROSITE" id="PS51671">
    <property type="entry name" value="ACT"/>
    <property type="match status" value="1"/>
</dbReference>
<organism evidence="15 16">
    <name type="scientific">Nocardioides iriomotensis</name>
    <dbReference type="NCBI Taxonomy" id="715784"/>
    <lineage>
        <taxon>Bacteria</taxon>
        <taxon>Bacillati</taxon>
        <taxon>Actinomycetota</taxon>
        <taxon>Actinomycetes</taxon>
        <taxon>Propionibacteriales</taxon>
        <taxon>Nocardioidaceae</taxon>
        <taxon>Nocardioides</taxon>
    </lineage>
</organism>
<evidence type="ECO:0000313" key="16">
    <source>
        <dbReference type="Proteomes" id="UP000291189"/>
    </source>
</evidence>
<comment type="catalytic activity">
    <reaction evidence="12">
        <text>(2R)-3-phosphoglycerate + NAD(+) = 3-phosphooxypyruvate + NADH + H(+)</text>
        <dbReference type="Rhea" id="RHEA:12641"/>
        <dbReference type="ChEBI" id="CHEBI:15378"/>
        <dbReference type="ChEBI" id="CHEBI:18110"/>
        <dbReference type="ChEBI" id="CHEBI:57540"/>
        <dbReference type="ChEBI" id="CHEBI:57945"/>
        <dbReference type="ChEBI" id="CHEBI:58272"/>
        <dbReference type="EC" id="1.1.1.95"/>
    </reaction>
</comment>
<evidence type="ECO:0000256" key="2">
    <source>
        <dbReference type="ARBA" id="ARBA00005216"/>
    </source>
</evidence>
<dbReference type="PANTHER" id="PTHR42789">
    <property type="entry name" value="D-ISOMER SPECIFIC 2-HYDROXYACID DEHYDROGENASE FAMILY PROTEIN (AFU_ORTHOLOGUE AFUA_6G10090)"/>
    <property type="match status" value="1"/>
</dbReference>
<dbReference type="EC" id="1.1.1.95" evidence="5"/>
<dbReference type="InterPro" id="IPR045865">
    <property type="entry name" value="ACT-like_dom_sf"/>
</dbReference>
<dbReference type="SUPFAM" id="SSF51735">
    <property type="entry name" value="NAD(P)-binding Rossmann-fold domains"/>
    <property type="match status" value="1"/>
</dbReference>
<dbReference type="InterPro" id="IPR006140">
    <property type="entry name" value="D-isomer_DH_NAD-bd"/>
</dbReference>
<name>A0A4Q5IY25_9ACTN</name>
<dbReference type="Pfam" id="PF22629">
    <property type="entry name" value="ACT_AHAS_ss"/>
    <property type="match status" value="1"/>
</dbReference>
<dbReference type="GO" id="GO:0051287">
    <property type="term" value="F:NAD binding"/>
    <property type="evidence" value="ECO:0007669"/>
    <property type="project" value="InterPro"/>
</dbReference>
<dbReference type="Pfam" id="PF02826">
    <property type="entry name" value="2-Hacid_dh_C"/>
    <property type="match status" value="1"/>
</dbReference>
<dbReference type="OrthoDB" id="117809at2"/>
<accession>A0A4Q5IY25</accession>
<keyword evidence="8" id="KW-0520">NAD</keyword>
<dbReference type="InterPro" id="IPR002912">
    <property type="entry name" value="ACT_dom"/>
</dbReference>
<keyword evidence="7 13" id="KW-0560">Oxidoreductase</keyword>
<dbReference type="GO" id="GO:0004617">
    <property type="term" value="F:phosphoglycerate dehydrogenase activity"/>
    <property type="evidence" value="ECO:0007669"/>
    <property type="project" value="UniProtKB-EC"/>
</dbReference>
<dbReference type="Gene3D" id="3.40.50.720">
    <property type="entry name" value="NAD(P)-binding Rossmann-like Domain"/>
    <property type="match status" value="2"/>
</dbReference>
<dbReference type="InterPro" id="IPR036291">
    <property type="entry name" value="NAD(P)-bd_dom_sf"/>
</dbReference>
<dbReference type="RefSeq" id="WP_129988908.1">
    <property type="nucleotide sequence ID" value="NZ_SDPU01000034.1"/>
</dbReference>
<dbReference type="UniPathway" id="UPA00135">
    <property type="reaction ID" value="UER00196"/>
</dbReference>
<dbReference type="PROSITE" id="PS00670">
    <property type="entry name" value="D_2_HYDROXYACID_DH_2"/>
    <property type="match status" value="1"/>
</dbReference>
<dbReference type="InterPro" id="IPR006139">
    <property type="entry name" value="D-isomer_2_OHA_DH_cat_dom"/>
</dbReference>
<keyword evidence="9" id="KW-0028">Amino-acid biosynthesis</keyword>
<dbReference type="PROSITE" id="PS00671">
    <property type="entry name" value="D_2_HYDROXYACID_DH_3"/>
    <property type="match status" value="1"/>
</dbReference>
<comment type="similarity">
    <text evidence="3 13">Belongs to the D-isomer specific 2-hydroxyacid dehydrogenase family.</text>
</comment>
<dbReference type="PANTHER" id="PTHR42789:SF1">
    <property type="entry name" value="D-ISOMER SPECIFIC 2-HYDROXYACID DEHYDROGENASE FAMILY PROTEIN (AFU_ORTHOLOGUE AFUA_6G10090)"/>
    <property type="match status" value="1"/>
</dbReference>
<dbReference type="EMBL" id="SDPU01000034">
    <property type="protein sequence ID" value="RYU09911.1"/>
    <property type="molecule type" value="Genomic_DNA"/>
</dbReference>
<evidence type="ECO:0000256" key="6">
    <source>
        <dbReference type="ARBA" id="ARBA00021582"/>
    </source>
</evidence>
<dbReference type="EC" id="1.1.1.399" evidence="4"/>
<dbReference type="InterPro" id="IPR029753">
    <property type="entry name" value="D-isomer_DH_CS"/>
</dbReference>
<dbReference type="Pfam" id="PF00389">
    <property type="entry name" value="2-Hacid_dh"/>
    <property type="match status" value="1"/>
</dbReference>
<evidence type="ECO:0000259" key="14">
    <source>
        <dbReference type="PROSITE" id="PS51671"/>
    </source>
</evidence>
<dbReference type="InterPro" id="IPR054480">
    <property type="entry name" value="AHAS_small-like_ACT"/>
</dbReference>
<dbReference type="InterPro" id="IPR050857">
    <property type="entry name" value="D-2-hydroxyacid_DH"/>
</dbReference>
<comment type="caution">
    <text evidence="15">The sequence shown here is derived from an EMBL/GenBank/DDBJ whole genome shotgun (WGS) entry which is preliminary data.</text>
</comment>
<dbReference type="Proteomes" id="UP000291189">
    <property type="component" value="Unassembled WGS sequence"/>
</dbReference>
<evidence type="ECO:0000256" key="12">
    <source>
        <dbReference type="ARBA" id="ARBA00048731"/>
    </source>
</evidence>
<dbReference type="AlphaFoldDB" id="A0A4Q5IY25"/>
<dbReference type="SUPFAM" id="SSF55021">
    <property type="entry name" value="ACT-like"/>
    <property type="match status" value="1"/>
</dbReference>
<evidence type="ECO:0000256" key="11">
    <source>
        <dbReference type="ARBA" id="ARBA00048126"/>
    </source>
</evidence>
<proteinExistence type="inferred from homology"/>
<evidence type="ECO:0000256" key="7">
    <source>
        <dbReference type="ARBA" id="ARBA00023002"/>
    </source>
</evidence>
<comment type="catalytic activity">
    <reaction evidence="11">
        <text>(R)-2-hydroxyglutarate + NAD(+) = 2-oxoglutarate + NADH + H(+)</text>
        <dbReference type="Rhea" id="RHEA:49612"/>
        <dbReference type="ChEBI" id="CHEBI:15378"/>
        <dbReference type="ChEBI" id="CHEBI:15801"/>
        <dbReference type="ChEBI" id="CHEBI:16810"/>
        <dbReference type="ChEBI" id="CHEBI:57540"/>
        <dbReference type="ChEBI" id="CHEBI:57945"/>
        <dbReference type="EC" id="1.1.1.399"/>
    </reaction>
</comment>
<keyword evidence="16" id="KW-1185">Reference proteome</keyword>
<comment type="function">
    <text evidence="1">Catalyzes the reversible oxidation of 3-phospho-D-glycerate to 3-phosphonooxypyruvate, the first step of the phosphorylated L-serine biosynthesis pathway. Also catalyzes the reversible oxidation of 2-hydroxyglutarate to 2-oxoglutarate.</text>
</comment>
<reference evidence="15 16" key="1">
    <citation type="submission" date="2019-01" db="EMBL/GenBank/DDBJ databases">
        <title>Nocardioides guangzhouensis sp. nov., an actinobacterium isolated from soil.</title>
        <authorList>
            <person name="Fu Y."/>
            <person name="Cai Y."/>
            <person name="Lin Z."/>
            <person name="Chen P."/>
        </authorList>
    </citation>
    <scope>NUCLEOTIDE SEQUENCE [LARGE SCALE GENOMIC DNA]</scope>
    <source>
        <strain evidence="15 16">NBRC 105384</strain>
    </source>
</reference>
<gene>
    <name evidence="15" type="ORF">ETU37_18920</name>
</gene>
<evidence type="ECO:0000256" key="5">
    <source>
        <dbReference type="ARBA" id="ARBA00013143"/>
    </source>
</evidence>
<evidence type="ECO:0000313" key="15">
    <source>
        <dbReference type="EMBL" id="RYU09911.1"/>
    </source>
</evidence>
<dbReference type="CDD" id="cd04879">
    <property type="entry name" value="ACT_3PGDH-like"/>
    <property type="match status" value="1"/>
</dbReference>
<evidence type="ECO:0000256" key="4">
    <source>
        <dbReference type="ARBA" id="ARBA00013001"/>
    </source>
</evidence>
<evidence type="ECO:0000256" key="9">
    <source>
        <dbReference type="ARBA" id="ARBA00023299"/>
    </source>
</evidence>
<dbReference type="GO" id="GO:0006564">
    <property type="term" value="P:L-serine biosynthetic process"/>
    <property type="evidence" value="ECO:0007669"/>
    <property type="project" value="UniProtKB-KW"/>
</dbReference>
<keyword evidence="9" id="KW-0718">Serine biosynthesis</keyword>
<evidence type="ECO:0000256" key="13">
    <source>
        <dbReference type="RuleBase" id="RU003719"/>
    </source>
</evidence>